<dbReference type="GO" id="GO:0160151">
    <property type="term" value="F:tRNA pseudouridine(32) synthase activity"/>
    <property type="evidence" value="ECO:0007669"/>
    <property type="project" value="UniProtKB-EC"/>
</dbReference>
<dbReference type="GO" id="GO:0003723">
    <property type="term" value="F:RNA binding"/>
    <property type="evidence" value="ECO:0007669"/>
    <property type="project" value="InterPro"/>
</dbReference>
<dbReference type="PROSITE" id="PS01129">
    <property type="entry name" value="PSI_RLU"/>
    <property type="match status" value="1"/>
</dbReference>
<evidence type="ECO:0000256" key="2">
    <source>
        <dbReference type="ARBA" id="ARBA00022552"/>
    </source>
</evidence>
<dbReference type="FunFam" id="3.30.2350.10:FF:000005">
    <property type="entry name" value="Pseudouridine synthase"/>
    <property type="match status" value="1"/>
</dbReference>
<dbReference type="EMBL" id="ADOG01000007">
    <property type="protein sequence ID" value="EFM92553.1"/>
    <property type="molecule type" value="Genomic_DNA"/>
</dbReference>
<dbReference type="Pfam" id="PF00849">
    <property type="entry name" value="PseudoU_synth_2"/>
    <property type="match status" value="1"/>
</dbReference>
<reference evidence="18 19" key="1">
    <citation type="journal article" date="2010" name="J. Bacteriol.">
        <title>Comparative genomic characterization of Actinobacillus pleuropneumoniae.</title>
        <authorList>
            <person name="Xu Z."/>
            <person name="Chen X."/>
            <person name="Li L."/>
            <person name="Li T."/>
            <person name="Wang S."/>
            <person name="Chen H."/>
            <person name="Zhou R."/>
        </authorList>
    </citation>
    <scope>NUCLEOTIDE SEQUENCE [LARGE SCALE GENOMIC DNA]</scope>
    <source>
        <strain evidence="18 19">Femo</strain>
    </source>
</reference>
<evidence type="ECO:0000256" key="9">
    <source>
        <dbReference type="ARBA" id="ARBA00038945"/>
    </source>
</evidence>
<dbReference type="EC" id="5.4.99.29" evidence="9"/>
<accession>A0A828PN44</accession>
<dbReference type="NCBIfam" id="NF007543">
    <property type="entry name" value="PRK10158.1"/>
    <property type="match status" value="1"/>
</dbReference>
<dbReference type="GO" id="GO:0008033">
    <property type="term" value="P:tRNA processing"/>
    <property type="evidence" value="ECO:0007669"/>
    <property type="project" value="UniProtKB-KW"/>
</dbReference>
<proteinExistence type="inferred from homology"/>
<feature type="domain" description="Pseudouridine synthase RsuA/RluA-like" evidence="17">
    <location>
        <begin position="48"/>
        <end position="197"/>
    </location>
</feature>
<evidence type="ECO:0000313" key="19">
    <source>
        <dbReference type="Proteomes" id="UP000005341"/>
    </source>
</evidence>
<evidence type="ECO:0000256" key="16">
    <source>
        <dbReference type="SAM" id="Phobius"/>
    </source>
</evidence>
<dbReference type="InterPro" id="IPR006224">
    <property type="entry name" value="PsdUridine_synth_RluA-like_CS"/>
</dbReference>
<comment type="catalytic activity">
    <reaction evidence="6">
        <text>uridine(746) in 23S rRNA = pseudouridine(746) in 23S rRNA</text>
        <dbReference type="Rhea" id="RHEA:42548"/>
        <dbReference type="Rhea" id="RHEA-COMP:10109"/>
        <dbReference type="Rhea" id="RHEA-COMP:10110"/>
        <dbReference type="ChEBI" id="CHEBI:65314"/>
        <dbReference type="ChEBI" id="CHEBI:65315"/>
        <dbReference type="EC" id="5.4.99.29"/>
    </reaction>
</comment>
<feature type="transmembrane region" description="Helical" evidence="16">
    <location>
        <begin position="12"/>
        <end position="30"/>
    </location>
</feature>
<evidence type="ECO:0000256" key="1">
    <source>
        <dbReference type="ARBA" id="ARBA00010876"/>
    </source>
</evidence>
<dbReference type="GO" id="GO:0000455">
    <property type="term" value="P:enzyme-directed rRNA pseudouridine synthesis"/>
    <property type="evidence" value="ECO:0007669"/>
    <property type="project" value="TreeGrafter"/>
</dbReference>
<dbReference type="EC" id="5.4.99.28" evidence="8"/>
<evidence type="ECO:0000256" key="15">
    <source>
        <dbReference type="ARBA" id="ARBA00043143"/>
    </source>
</evidence>
<evidence type="ECO:0000256" key="4">
    <source>
        <dbReference type="ARBA" id="ARBA00023235"/>
    </source>
</evidence>
<dbReference type="AlphaFoldDB" id="A0A828PN44"/>
<comment type="similarity">
    <text evidence="1">Belongs to the pseudouridine synthase RluA family.</text>
</comment>
<evidence type="ECO:0000256" key="14">
    <source>
        <dbReference type="ARBA" id="ARBA00042883"/>
    </source>
</evidence>
<evidence type="ECO:0000256" key="3">
    <source>
        <dbReference type="ARBA" id="ARBA00022694"/>
    </source>
</evidence>
<dbReference type="SUPFAM" id="SSF55120">
    <property type="entry name" value="Pseudouridine synthase"/>
    <property type="match status" value="1"/>
</dbReference>
<comment type="function">
    <text evidence="7">Dual specificity enzyme that catalyzes the synthesis of pseudouridine from uracil-746 in 23S ribosomal RNA and from uracil-32 in the anticodon stem and loop of transfer RNAs.</text>
</comment>
<dbReference type="InterPro" id="IPR006145">
    <property type="entry name" value="PsdUridine_synth_RsuA/RluA"/>
</dbReference>
<dbReference type="GO" id="GO:0160142">
    <property type="term" value="F:23S rRNA pseudouridine(746) synthase activity"/>
    <property type="evidence" value="ECO:0007669"/>
    <property type="project" value="UniProtKB-EC"/>
</dbReference>
<gene>
    <name evidence="18" type="ORF">appser6_3690</name>
</gene>
<keyword evidence="4" id="KW-0413">Isomerase</keyword>
<evidence type="ECO:0000256" key="11">
    <source>
        <dbReference type="ARBA" id="ARBA00041266"/>
    </source>
</evidence>
<evidence type="ECO:0000256" key="12">
    <source>
        <dbReference type="ARBA" id="ARBA00042372"/>
    </source>
</evidence>
<keyword evidence="3" id="KW-0819">tRNA processing</keyword>
<dbReference type="Proteomes" id="UP000005341">
    <property type="component" value="Unassembled WGS sequence"/>
</dbReference>
<comment type="caution">
    <text evidence="18">The sequence shown here is derived from an EMBL/GenBank/DDBJ whole genome shotgun (WGS) entry which is preliminary data.</text>
</comment>
<comment type="catalytic activity">
    <reaction evidence="5">
        <text>uridine(32) in tRNA = pseudouridine(32) in tRNA</text>
        <dbReference type="Rhea" id="RHEA:42544"/>
        <dbReference type="Rhea" id="RHEA-COMP:10107"/>
        <dbReference type="Rhea" id="RHEA-COMP:10108"/>
        <dbReference type="ChEBI" id="CHEBI:65314"/>
        <dbReference type="ChEBI" id="CHEBI:65315"/>
        <dbReference type="EC" id="5.4.99.28"/>
    </reaction>
</comment>
<keyword evidence="16" id="KW-0812">Transmembrane</keyword>
<dbReference type="InterPro" id="IPR020103">
    <property type="entry name" value="PsdUridine_synth_cat_dom_sf"/>
</dbReference>
<sequence>MNLQKNFKIHRLFIVFVHSVFFMVRNMALIEYHPPLEPFLTEVYRDNHILVINKPSGLLSVPGNRPEYYDSAMTRVQQKYGFTEPAHRLDMATSGILLFALSKAAEKELKRQFRDREPKKHYIALLWGKLGEKVGDTGEMNFPLICDWENRPRQKICYERGKKAITHYEVLAHLPNNTTRVKLTPITGRSHQLRVHSLALGHPILGDKFYASPLAKSLSPRLCLHAESLSITHPITGEAMTFTAQTEF</sequence>
<evidence type="ECO:0000313" key="18">
    <source>
        <dbReference type="EMBL" id="EFM92553.1"/>
    </source>
</evidence>
<evidence type="ECO:0000256" key="7">
    <source>
        <dbReference type="ARBA" id="ARBA00037305"/>
    </source>
</evidence>
<keyword evidence="16" id="KW-1133">Transmembrane helix</keyword>
<evidence type="ECO:0000256" key="6">
    <source>
        <dbReference type="ARBA" id="ARBA00036916"/>
    </source>
</evidence>
<dbReference type="Gene3D" id="3.30.2350.10">
    <property type="entry name" value="Pseudouridine synthase"/>
    <property type="match status" value="1"/>
</dbReference>
<evidence type="ECO:0000256" key="8">
    <source>
        <dbReference type="ARBA" id="ARBA00038944"/>
    </source>
</evidence>
<dbReference type="PANTHER" id="PTHR21600">
    <property type="entry name" value="MITOCHONDRIAL RNA PSEUDOURIDINE SYNTHASE"/>
    <property type="match status" value="1"/>
</dbReference>
<dbReference type="CDD" id="cd02869">
    <property type="entry name" value="PseudoU_synth_RluA_like"/>
    <property type="match status" value="1"/>
</dbReference>
<organism evidence="18 19">
    <name type="scientific">Actinobacillus pleuropneumoniae serovar 6 str. Femo</name>
    <dbReference type="NCBI Taxonomy" id="754256"/>
    <lineage>
        <taxon>Bacteria</taxon>
        <taxon>Pseudomonadati</taxon>
        <taxon>Pseudomonadota</taxon>
        <taxon>Gammaproteobacteria</taxon>
        <taxon>Pasteurellales</taxon>
        <taxon>Pasteurellaceae</taxon>
        <taxon>Actinobacillus</taxon>
    </lineage>
</organism>
<name>A0A828PN44_ACTPL</name>
<evidence type="ECO:0000256" key="5">
    <source>
        <dbReference type="ARBA" id="ARBA00036184"/>
    </source>
</evidence>
<evidence type="ECO:0000256" key="10">
    <source>
        <dbReference type="ARBA" id="ARBA00039988"/>
    </source>
</evidence>
<dbReference type="PANTHER" id="PTHR21600:SF91">
    <property type="entry name" value="DUAL-SPECIFICITY RNA PSEUDOURIDINE SYNTHASE RLUA"/>
    <property type="match status" value="1"/>
</dbReference>
<keyword evidence="16" id="KW-0472">Membrane</keyword>
<dbReference type="InterPro" id="IPR050188">
    <property type="entry name" value="RluA_PseudoU_synthase"/>
</dbReference>
<keyword evidence="2" id="KW-0698">rRNA processing</keyword>
<evidence type="ECO:0000256" key="13">
    <source>
        <dbReference type="ARBA" id="ARBA00042844"/>
    </source>
</evidence>
<evidence type="ECO:0000259" key="17">
    <source>
        <dbReference type="Pfam" id="PF00849"/>
    </source>
</evidence>
<protein>
    <recommendedName>
        <fullName evidence="10">Dual-specificity RNA pseudouridine synthase RluA</fullName>
        <ecNumber evidence="8">5.4.99.28</ecNumber>
        <ecNumber evidence="9">5.4.99.29</ecNumber>
    </recommendedName>
    <alternativeName>
        <fullName evidence="11">23S rRNA pseudouridine(746) synthase</fullName>
    </alternativeName>
    <alternativeName>
        <fullName evidence="14">Ribosomal large subunit pseudouridine synthase A</fullName>
    </alternativeName>
    <alternativeName>
        <fullName evidence="13">rRNA pseudouridylate synthase A</fullName>
    </alternativeName>
    <alternativeName>
        <fullName evidence="15">rRNA-uridine isomerase A</fullName>
    </alternativeName>
    <alternativeName>
        <fullName evidence="12">tRNA pseudouridine(32) synthase</fullName>
    </alternativeName>
</protein>